<evidence type="ECO:0000259" key="1">
    <source>
        <dbReference type="PROSITE" id="PS51781"/>
    </source>
</evidence>
<accession>A0A9D1T7Z0</accession>
<dbReference type="SMART" id="SM00287">
    <property type="entry name" value="SH3b"/>
    <property type="match status" value="2"/>
</dbReference>
<dbReference type="Pfam" id="PF08239">
    <property type="entry name" value="SH3_3"/>
    <property type="match status" value="2"/>
</dbReference>
<reference evidence="2" key="1">
    <citation type="submission" date="2020-10" db="EMBL/GenBank/DDBJ databases">
        <authorList>
            <person name="Gilroy R."/>
        </authorList>
    </citation>
    <scope>NUCLEOTIDE SEQUENCE</scope>
    <source>
        <strain evidence="2">ChiBcec2-4451</strain>
    </source>
</reference>
<organism evidence="2 3">
    <name type="scientific">Candidatus Pullilachnospira stercoravium</name>
    <dbReference type="NCBI Taxonomy" id="2840913"/>
    <lineage>
        <taxon>Bacteria</taxon>
        <taxon>Bacillati</taxon>
        <taxon>Bacillota</taxon>
        <taxon>Clostridia</taxon>
        <taxon>Lachnospirales</taxon>
        <taxon>Lachnospiraceae</taxon>
        <taxon>Lachnospiraceae incertae sedis</taxon>
        <taxon>Candidatus Pullilachnospira</taxon>
    </lineage>
</organism>
<evidence type="ECO:0000313" key="2">
    <source>
        <dbReference type="EMBL" id="HIV14023.1"/>
    </source>
</evidence>
<sequence>MKSDIQEQRYETCFVVNCKESITLRKSPSTKAEECCQIPLGAAVSYVGTAENGFYQVIYNGQTGYALASYLSFENEQDSQQRGTTYMEVVNCKESITLRKTPSTRGEEFCQIPLGAMVEYKGTAENGFYMVVYNGYTGYALASYLTER</sequence>
<dbReference type="AlphaFoldDB" id="A0A9D1T7Z0"/>
<evidence type="ECO:0000313" key="3">
    <source>
        <dbReference type="Proteomes" id="UP000886723"/>
    </source>
</evidence>
<reference evidence="2" key="2">
    <citation type="journal article" date="2021" name="PeerJ">
        <title>Extensive microbial diversity within the chicken gut microbiome revealed by metagenomics and culture.</title>
        <authorList>
            <person name="Gilroy R."/>
            <person name="Ravi A."/>
            <person name="Getino M."/>
            <person name="Pursley I."/>
            <person name="Horton D.L."/>
            <person name="Alikhan N.F."/>
            <person name="Baker D."/>
            <person name="Gharbi K."/>
            <person name="Hall N."/>
            <person name="Watson M."/>
            <person name="Adriaenssens E.M."/>
            <person name="Foster-Nyarko E."/>
            <person name="Jarju S."/>
            <person name="Secka A."/>
            <person name="Antonio M."/>
            <person name="Oren A."/>
            <person name="Chaudhuri R.R."/>
            <person name="La Ragione R."/>
            <person name="Hildebrand F."/>
            <person name="Pallen M.J."/>
        </authorList>
    </citation>
    <scope>NUCLEOTIDE SEQUENCE</scope>
    <source>
        <strain evidence="2">ChiBcec2-4451</strain>
    </source>
</reference>
<dbReference type="PANTHER" id="PTHR34408:SF1">
    <property type="entry name" value="GLYCOSYL HYDROLASE FAMILY 19 DOMAIN-CONTAINING PROTEIN HI_1415"/>
    <property type="match status" value="1"/>
</dbReference>
<dbReference type="Gene3D" id="2.30.30.40">
    <property type="entry name" value="SH3 Domains"/>
    <property type="match status" value="2"/>
</dbReference>
<gene>
    <name evidence="2" type="ORF">IAA63_12925</name>
</gene>
<dbReference type="PANTHER" id="PTHR34408">
    <property type="entry name" value="FAMILY PROTEIN, PUTATIVE-RELATED"/>
    <property type="match status" value="1"/>
</dbReference>
<dbReference type="Proteomes" id="UP000886723">
    <property type="component" value="Unassembled WGS sequence"/>
</dbReference>
<feature type="domain" description="SH3b" evidence="1">
    <location>
        <begin position="10"/>
        <end position="75"/>
    </location>
</feature>
<dbReference type="EMBL" id="DVON01000277">
    <property type="protein sequence ID" value="HIV14023.1"/>
    <property type="molecule type" value="Genomic_DNA"/>
</dbReference>
<dbReference type="InterPro" id="IPR052354">
    <property type="entry name" value="Cell_Wall_Dynamics_Protein"/>
</dbReference>
<dbReference type="PROSITE" id="PS51781">
    <property type="entry name" value="SH3B"/>
    <property type="match status" value="1"/>
</dbReference>
<proteinExistence type="predicted"/>
<protein>
    <submittedName>
        <fullName evidence="2">SH3 domain-containing protein</fullName>
    </submittedName>
</protein>
<dbReference type="InterPro" id="IPR003646">
    <property type="entry name" value="SH3-like_bac-type"/>
</dbReference>
<comment type="caution">
    <text evidence="2">The sequence shown here is derived from an EMBL/GenBank/DDBJ whole genome shotgun (WGS) entry which is preliminary data.</text>
</comment>
<name>A0A9D1T7Z0_9FIRM</name>